<dbReference type="InterPro" id="IPR032697">
    <property type="entry name" value="SQ_cyclase_N"/>
</dbReference>
<dbReference type="Proteomes" id="UP001291926">
    <property type="component" value="Unassembled WGS sequence"/>
</dbReference>
<dbReference type="Pfam" id="PF13243">
    <property type="entry name" value="SQHop_cyclase_C"/>
    <property type="match status" value="1"/>
</dbReference>
<accession>A0ABR0CRB3</accession>
<keyword evidence="2" id="KW-0677">Repeat</keyword>
<keyword evidence="6" id="KW-1185">Reference proteome</keyword>
<name>A0ABR0CRB3_9LAMI</name>
<feature type="domain" description="Squalene cyclase N-terminal" evidence="4">
    <location>
        <begin position="103"/>
        <end position="229"/>
    </location>
</feature>
<dbReference type="Pfam" id="PF13249">
    <property type="entry name" value="SQHop_cyclase_N"/>
    <property type="match status" value="1"/>
</dbReference>
<feature type="domain" description="Squalene cyclase C-terminal" evidence="3">
    <location>
        <begin position="307"/>
        <end position="536"/>
    </location>
</feature>
<proteinExistence type="inferred from homology"/>
<dbReference type="InterPro" id="IPR018333">
    <property type="entry name" value="Squalene_cyclase"/>
</dbReference>
<dbReference type="SUPFAM" id="SSF81853">
    <property type="entry name" value="Family 10 polysaccharide lyase"/>
    <property type="match status" value="1"/>
</dbReference>
<dbReference type="InterPro" id="IPR032696">
    <property type="entry name" value="SQ_cyclase_C"/>
</dbReference>
<comment type="similarity">
    <text evidence="1">Belongs to the terpene cyclase/mutase family.</text>
</comment>
<dbReference type="SUPFAM" id="SSF48239">
    <property type="entry name" value="Terpenoid cyclases/Protein prenyltransferases"/>
    <property type="match status" value="1"/>
</dbReference>
<reference evidence="5 6" key="1">
    <citation type="journal article" date="2023" name="bioRxiv">
        <title>Genome report: Whole genome sequence and annotation of Penstemon davidsonii.</title>
        <authorList>
            <person name="Ostevik K.L."/>
            <person name="Alabady M."/>
            <person name="Zhang M."/>
            <person name="Rausher M.D."/>
        </authorList>
    </citation>
    <scope>NUCLEOTIDE SEQUENCE [LARGE SCALE GENOMIC DNA]</scope>
    <source>
        <strain evidence="5">DNT005</strain>
        <tissue evidence="5">Whole leaf</tissue>
    </source>
</reference>
<protein>
    <recommendedName>
        <fullName evidence="7">Cycloartenol synthase</fullName>
    </recommendedName>
</protein>
<gene>
    <name evidence="5" type="ORF">RD792_014579</name>
</gene>
<comment type="caution">
    <text evidence="5">The sequence shown here is derived from an EMBL/GenBank/DDBJ whole genome shotgun (WGS) entry which is preliminary data.</text>
</comment>
<evidence type="ECO:0000259" key="4">
    <source>
        <dbReference type="Pfam" id="PF13249"/>
    </source>
</evidence>
<sequence length="542" mass="61503">MWKLKLSEGDEDPWLTSVNNHTGRQFWEFDPTLGTDEEKDLVAKVCCEFQKNRHQIKHSSDLLMRMQFAKERRFPLKVDLAQVKIESEDEEITEEAVVTTLRRALRFYSTLQAEDGFWPADYGGPLFFLPCLVITLFIMDALNTILPEEHRKQIRRYLYNHQNLDGGWGLHIEGHSVMFCTVLNYVTLRLLGERMDGGDGAMENARTWILDHGGATYTPSWGKCWLSGYNGSQLWDAALAVQAIIGTNLVDEYGLMLKKAHHFIKVSQIKEDSPGDLSSWYRHSSKGMWPFSTADNGWQVSDCTAEGLKNSSGGFAAFELTRSYAWLEMINPSETFGDIMIDYQYPECTSEAITGLKAFTRLYPGYRQKDIEACIEKALKFIECTQLSDGSWFGSWGVCYTNGTWFAVTGLVAGGKTYENSQCIRKACDFLLSKQLPCGGWGESYLSRQDKVYTNIANNKSHIVNTGWAMLALIEAGQANRDSNPLHRAAKVLINSQMQNGDFPQQEIIGVFTKNCMISYSSYRNIFPIWALGVYLNKVLRI</sequence>
<evidence type="ECO:0000256" key="2">
    <source>
        <dbReference type="ARBA" id="ARBA00022737"/>
    </source>
</evidence>
<evidence type="ECO:0008006" key="7">
    <source>
        <dbReference type="Google" id="ProtNLM"/>
    </source>
</evidence>
<dbReference type="PANTHER" id="PTHR11764">
    <property type="entry name" value="TERPENE CYCLASE/MUTASE FAMILY MEMBER"/>
    <property type="match status" value="1"/>
</dbReference>
<evidence type="ECO:0000313" key="6">
    <source>
        <dbReference type="Proteomes" id="UP001291926"/>
    </source>
</evidence>
<dbReference type="EMBL" id="JAYDYQ010002687">
    <property type="protein sequence ID" value="KAK4479068.1"/>
    <property type="molecule type" value="Genomic_DNA"/>
</dbReference>
<dbReference type="InterPro" id="IPR008930">
    <property type="entry name" value="Terpenoid_cyclase/PrenylTrfase"/>
</dbReference>
<evidence type="ECO:0000259" key="3">
    <source>
        <dbReference type="Pfam" id="PF13243"/>
    </source>
</evidence>
<dbReference type="PANTHER" id="PTHR11764:SF44">
    <property type="entry name" value="LANOSTEROL SYNTHASE"/>
    <property type="match status" value="1"/>
</dbReference>
<dbReference type="Gene3D" id="1.50.10.20">
    <property type="match status" value="2"/>
</dbReference>
<organism evidence="5 6">
    <name type="scientific">Penstemon davidsonii</name>
    <dbReference type="NCBI Taxonomy" id="160366"/>
    <lineage>
        <taxon>Eukaryota</taxon>
        <taxon>Viridiplantae</taxon>
        <taxon>Streptophyta</taxon>
        <taxon>Embryophyta</taxon>
        <taxon>Tracheophyta</taxon>
        <taxon>Spermatophyta</taxon>
        <taxon>Magnoliopsida</taxon>
        <taxon>eudicotyledons</taxon>
        <taxon>Gunneridae</taxon>
        <taxon>Pentapetalae</taxon>
        <taxon>asterids</taxon>
        <taxon>lamiids</taxon>
        <taxon>Lamiales</taxon>
        <taxon>Plantaginaceae</taxon>
        <taxon>Cheloneae</taxon>
        <taxon>Penstemon</taxon>
    </lineage>
</organism>
<evidence type="ECO:0000256" key="1">
    <source>
        <dbReference type="ARBA" id="ARBA00009755"/>
    </source>
</evidence>
<evidence type="ECO:0000313" key="5">
    <source>
        <dbReference type="EMBL" id="KAK4479068.1"/>
    </source>
</evidence>